<dbReference type="InterPro" id="IPR032487">
    <property type="entry name" value="ABA-1_nematode"/>
</dbReference>
<dbReference type="InterPro" id="IPR038289">
    <property type="entry name" value="DVA-1_sf"/>
</dbReference>
<evidence type="ECO:0000313" key="2">
    <source>
        <dbReference type="EMBL" id="KAJ1362204.1"/>
    </source>
</evidence>
<dbReference type="Gene3D" id="1.10.533.30">
    <property type="entry name" value="Nematode polyprotein allergen ABA-1"/>
    <property type="match status" value="2"/>
</dbReference>
<organism evidence="2 3">
    <name type="scientific">Parelaphostrongylus tenuis</name>
    <name type="common">Meningeal worm</name>
    <dbReference type="NCBI Taxonomy" id="148309"/>
    <lineage>
        <taxon>Eukaryota</taxon>
        <taxon>Metazoa</taxon>
        <taxon>Ecdysozoa</taxon>
        <taxon>Nematoda</taxon>
        <taxon>Chromadorea</taxon>
        <taxon>Rhabditida</taxon>
        <taxon>Rhabditina</taxon>
        <taxon>Rhabditomorpha</taxon>
        <taxon>Strongyloidea</taxon>
        <taxon>Metastrongylidae</taxon>
        <taxon>Parelaphostrongylus</taxon>
    </lineage>
</organism>
<keyword evidence="3" id="KW-1185">Reference proteome</keyword>
<feature type="domain" description="Polyprotein allergen nematode" evidence="1">
    <location>
        <begin position="1"/>
        <end position="83"/>
    </location>
</feature>
<dbReference type="Pfam" id="PF16469">
    <property type="entry name" value="NPA"/>
    <property type="match status" value="2"/>
</dbReference>
<evidence type="ECO:0000313" key="3">
    <source>
        <dbReference type="Proteomes" id="UP001196413"/>
    </source>
</evidence>
<evidence type="ECO:0000259" key="1">
    <source>
        <dbReference type="Pfam" id="PF16469"/>
    </source>
</evidence>
<protein>
    <submittedName>
        <fullName evidence="2">DVA-1 polyprotein</fullName>
    </submittedName>
</protein>
<reference evidence="2" key="1">
    <citation type="submission" date="2021-06" db="EMBL/GenBank/DDBJ databases">
        <title>Parelaphostrongylus tenuis whole genome reference sequence.</title>
        <authorList>
            <person name="Garwood T.J."/>
            <person name="Larsen P.A."/>
            <person name="Fountain-Jones N.M."/>
            <person name="Garbe J.R."/>
            <person name="Macchietto M.G."/>
            <person name="Kania S.A."/>
            <person name="Gerhold R.W."/>
            <person name="Richards J.E."/>
            <person name="Wolf T.M."/>
        </authorList>
    </citation>
    <scope>NUCLEOTIDE SEQUENCE</scope>
    <source>
        <strain evidence="2">MNPRO001-30</strain>
        <tissue evidence="2">Meninges</tissue>
    </source>
</reference>
<gene>
    <name evidence="2" type="primary">DVA1_5</name>
    <name evidence="2" type="ORF">KIN20_021670</name>
</gene>
<comment type="caution">
    <text evidence="2">The sequence shown here is derived from an EMBL/GenBank/DDBJ whole genome shotgun (WGS) entry which is preliminary data.</text>
</comment>
<dbReference type="AlphaFoldDB" id="A0AAD5NB16"/>
<sequence>MEMLESVSGDKKEKAALQLKAACKHYIKHFIGSENVAIIKTMKENGATNEAISSKIDEFIADMRDEEKKAKAEQVATACKKIYGIKNRSKRNEDEMKLEEALTKYLTWLTEDQKTELEQLRDDNEKEAIHAKIIEYFESAVGDVKDKAREELKNGCKHYIKMLVGEEKADELKALKNSGASIEEMSKKVSEAIETIDDEALKVKARKLYASCQKVYGVSKVRRHVANKHHRYHAHHGLIS</sequence>
<dbReference type="Proteomes" id="UP001196413">
    <property type="component" value="Unassembled WGS sequence"/>
</dbReference>
<dbReference type="EMBL" id="JAHQIW010004394">
    <property type="protein sequence ID" value="KAJ1362204.1"/>
    <property type="molecule type" value="Genomic_DNA"/>
</dbReference>
<accession>A0AAD5NB16</accession>
<name>A0AAD5NB16_PARTN</name>
<feature type="domain" description="Polyprotein allergen nematode" evidence="1">
    <location>
        <begin position="97"/>
        <end position="216"/>
    </location>
</feature>
<proteinExistence type="predicted"/>